<reference evidence="1 2" key="1">
    <citation type="submission" date="2018-03" db="EMBL/GenBank/DDBJ databases">
        <authorList>
            <person name="Fogelqvist J."/>
        </authorList>
    </citation>
    <scope>NUCLEOTIDE SEQUENCE [LARGE SCALE GENOMIC DNA]</scope>
</reference>
<gene>
    <name evidence="1" type="ORF">PLBR_LOCUS378</name>
</gene>
<organism evidence="1 2">
    <name type="scientific">Plasmodiophora brassicae</name>
    <name type="common">Clubroot disease agent</name>
    <dbReference type="NCBI Taxonomy" id="37360"/>
    <lineage>
        <taxon>Eukaryota</taxon>
        <taxon>Sar</taxon>
        <taxon>Rhizaria</taxon>
        <taxon>Endomyxa</taxon>
        <taxon>Phytomyxea</taxon>
        <taxon>Plasmodiophorida</taxon>
        <taxon>Plasmodiophoridae</taxon>
        <taxon>Plasmodiophora</taxon>
    </lineage>
</organism>
<geneLocation type="mitochondrion" evidence="1"/>
<evidence type="ECO:0000313" key="1">
    <source>
        <dbReference type="EMBL" id="SPQ93163.1"/>
    </source>
</evidence>
<keyword evidence="1" id="KW-0496">Mitochondrion</keyword>
<protein>
    <submittedName>
        <fullName evidence="1">Uncharacterized protein</fullName>
    </submittedName>
</protein>
<dbReference type="EMBL" id="OVEO01000001">
    <property type="protein sequence ID" value="SPQ93163.1"/>
    <property type="molecule type" value="Genomic_DNA"/>
</dbReference>
<accession>A0A3P3XZ59</accession>
<dbReference type="Proteomes" id="UP000290189">
    <property type="component" value="Unassembled WGS sequence"/>
</dbReference>
<proteinExistence type="predicted"/>
<evidence type="ECO:0000313" key="2">
    <source>
        <dbReference type="Proteomes" id="UP000290189"/>
    </source>
</evidence>
<dbReference type="AlphaFoldDB" id="A0A3P3XZ59"/>
<name>A0A3P3XZ59_PLABS</name>
<sequence>MRQWISGGTARSSSPARKRLTRLLDEADDSIAWVERVSEYLQSEHGARSPAGIDPRLVDRLTRLWNSSPSMRMQTRSLLHCLAVCARHGSRDAVQALTSCRSLAPVMSVATIPPVFRVSRTVLANCIAPSAASVTEPVPIRSLVRPGMTTGEIADLLCAAVDRERLSSIIVIAHRVIAERDVRILPAIPIAFSKLWPDLPLSTVFSCVVDDFASPPSVAALDRLESLITDDHRLALAAFPEWVSLCVFLRRSSNIVAVSLSGPGPARVSCCRWLDDVFTGAGDDDNMVNVIRTGGPAGDVIGAALIPVSEACSRASWPPEFIHQATEHWIDLAPILPNAAQIARVGLDRLIASLPSGRASAYRSRAASLWQHLPHMAPAIQQHKP</sequence>